<organism evidence="1 2">
    <name type="scientific">Methylomonas defluvii</name>
    <dbReference type="NCBI Taxonomy" id="3045149"/>
    <lineage>
        <taxon>Bacteria</taxon>
        <taxon>Pseudomonadati</taxon>
        <taxon>Pseudomonadota</taxon>
        <taxon>Gammaproteobacteria</taxon>
        <taxon>Methylococcales</taxon>
        <taxon>Methylococcaceae</taxon>
        <taxon>Methylomonas</taxon>
    </lineage>
</organism>
<evidence type="ECO:0000313" key="2">
    <source>
        <dbReference type="Proteomes" id="UP001284537"/>
    </source>
</evidence>
<evidence type="ECO:0000313" key="1">
    <source>
        <dbReference type="EMBL" id="MDX8130440.1"/>
    </source>
</evidence>
<dbReference type="Proteomes" id="UP001284537">
    <property type="component" value="Unassembled WGS sequence"/>
</dbReference>
<dbReference type="RefSeq" id="WP_313731119.1">
    <property type="nucleotide sequence ID" value="NZ_JAXARY010000048.1"/>
</dbReference>
<sequence>MIDYLAKLKSRLPCLEIEATDADQDRDEHMASRLEKFQSDKPILVLLGGLHTLKKVKWTVKSGEPFVAEILVNHGFRVSSYPQRWLPERCENGQGRSSRYVNADDPKALTILNESLMSLINAKRHRSTKDVIDGFVVWECNS</sequence>
<keyword evidence="2" id="KW-1185">Reference proteome</keyword>
<reference evidence="1 2" key="1">
    <citation type="submission" date="2023-11" db="EMBL/GenBank/DDBJ databases">
        <authorList>
            <person name="Ouyang M.-Y."/>
        </authorList>
    </citation>
    <scope>NUCLEOTIDE SEQUENCE [LARGE SCALE GENOMIC DNA]</scope>
    <source>
        <strain evidence="1 2">OY6</strain>
    </source>
</reference>
<name>A0ABU4ULZ1_9GAMM</name>
<proteinExistence type="predicted"/>
<gene>
    <name evidence="1" type="ORF">QLH52_24325</name>
</gene>
<dbReference type="EMBL" id="JAXARY010000048">
    <property type="protein sequence ID" value="MDX8130440.1"/>
    <property type="molecule type" value="Genomic_DNA"/>
</dbReference>
<protein>
    <submittedName>
        <fullName evidence="1">Uncharacterized protein</fullName>
    </submittedName>
</protein>
<accession>A0ABU4ULZ1</accession>
<comment type="caution">
    <text evidence="1">The sequence shown here is derived from an EMBL/GenBank/DDBJ whole genome shotgun (WGS) entry which is preliminary data.</text>
</comment>